<keyword evidence="2" id="KW-0813">Transport</keyword>
<feature type="transmembrane region" description="Helical" evidence="6">
    <location>
        <begin position="15"/>
        <end position="33"/>
    </location>
</feature>
<dbReference type="Gene3D" id="1.20.1740.10">
    <property type="entry name" value="Amino acid/polyamine transporter I"/>
    <property type="match status" value="1"/>
</dbReference>
<evidence type="ECO:0000256" key="5">
    <source>
        <dbReference type="ARBA" id="ARBA00023136"/>
    </source>
</evidence>
<dbReference type="AlphaFoldDB" id="A0A139A1I6"/>
<evidence type="ECO:0000256" key="1">
    <source>
        <dbReference type="ARBA" id="ARBA00004141"/>
    </source>
</evidence>
<evidence type="ECO:0000256" key="4">
    <source>
        <dbReference type="ARBA" id="ARBA00022989"/>
    </source>
</evidence>
<evidence type="ECO:0000256" key="3">
    <source>
        <dbReference type="ARBA" id="ARBA00022692"/>
    </source>
</evidence>
<dbReference type="PANTHER" id="PTHR45649:SF26">
    <property type="entry name" value="OS04G0435100 PROTEIN"/>
    <property type="match status" value="1"/>
</dbReference>
<evidence type="ECO:0008006" key="9">
    <source>
        <dbReference type="Google" id="ProtNLM"/>
    </source>
</evidence>
<keyword evidence="5 6" id="KW-0472">Membrane</keyword>
<protein>
    <recommendedName>
        <fullName evidence="9">Amino acid transporter</fullName>
    </recommendedName>
</protein>
<feature type="transmembrane region" description="Helical" evidence="6">
    <location>
        <begin position="143"/>
        <end position="164"/>
    </location>
</feature>
<keyword evidence="8" id="KW-1185">Reference proteome</keyword>
<dbReference type="Proteomes" id="UP000070544">
    <property type="component" value="Unassembled WGS sequence"/>
</dbReference>
<accession>A0A139A1I6</accession>
<feature type="transmembrane region" description="Helical" evidence="6">
    <location>
        <begin position="259"/>
        <end position="280"/>
    </location>
</feature>
<evidence type="ECO:0000313" key="7">
    <source>
        <dbReference type="EMBL" id="KXS10488.1"/>
    </source>
</evidence>
<feature type="transmembrane region" description="Helical" evidence="6">
    <location>
        <begin position="170"/>
        <end position="194"/>
    </location>
</feature>
<feature type="transmembrane region" description="Helical" evidence="6">
    <location>
        <begin position="40"/>
        <end position="60"/>
    </location>
</feature>
<proteinExistence type="predicted"/>
<reference evidence="7 8" key="1">
    <citation type="journal article" date="2015" name="Genome Biol. Evol.">
        <title>Phylogenomic analyses indicate that early fungi evolved digesting cell walls of algal ancestors of land plants.</title>
        <authorList>
            <person name="Chang Y."/>
            <person name="Wang S."/>
            <person name="Sekimoto S."/>
            <person name="Aerts A.L."/>
            <person name="Choi C."/>
            <person name="Clum A."/>
            <person name="LaButti K.M."/>
            <person name="Lindquist E.A."/>
            <person name="Yee Ngan C."/>
            <person name="Ohm R.A."/>
            <person name="Salamov A.A."/>
            <person name="Grigoriev I.V."/>
            <person name="Spatafora J.W."/>
            <person name="Berbee M.L."/>
        </authorList>
    </citation>
    <scope>NUCLEOTIDE SEQUENCE [LARGE SCALE GENOMIC DNA]</scope>
    <source>
        <strain evidence="7 8">JEL478</strain>
    </source>
</reference>
<keyword evidence="3 6" id="KW-0812">Transmembrane</keyword>
<gene>
    <name evidence="7" type="ORF">M427DRAFT_37010</name>
</gene>
<organism evidence="7 8">
    <name type="scientific">Gonapodya prolifera (strain JEL478)</name>
    <name type="common">Monoblepharis prolifera</name>
    <dbReference type="NCBI Taxonomy" id="1344416"/>
    <lineage>
        <taxon>Eukaryota</taxon>
        <taxon>Fungi</taxon>
        <taxon>Fungi incertae sedis</taxon>
        <taxon>Chytridiomycota</taxon>
        <taxon>Chytridiomycota incertae sedis</taxon>
        <taxon>Monoblepharidomycetes</taxon>
        <taxon>Monoblepharidales</taxon>
        <taxon>Gonapodyaceae</taxon>
        <taxon>Gonapodya</taxon>
    </lineage>
</organism>
<dbReference type="OrthoDB" id="10054429at2759"/>
<evidence type="ECO:0000313" key="8">
    <source>
        <dbReference type="Proteomes" id="UP000070544"/>
    </source>
</evidence>
<dbReference type="PANTHER" id="PTHR45649">
    <property type="entry name" value="AMINO-ACID PERMEASE BAT1"/>
    <property type="match status" value="1"/>
</dbReference>
<keyword evidence="4 6" id="KW-1133">Transmembrane helix</keyword>
<sequence length="449" mass="48761">MATTGMTDCQELKHSRGYIGIISSIVTLYSFAFKTGGPQAMLIGCPIVSFFTMSTCLSMVEICSAYPTAGGLYYWSAKLAGEKWGSYMAWIAVTDVTTLPTTQHRASSTSSACSLEVPPSGLLVASILAAAIQIYNPDFVPSLGWLYGVAIVYAFLGSATSSIGETLLRIFTWISLVGIATGVVILGVPLLVMLPTKASASFAFGTLVDKTGWGNSTLVFQLRFLQVPILPLGVFSHEHVSTIHVEETVNADTSPAKSIIYSLVPSIILGYIFLSSFSTLLRDTMELLALCTLVAARVTRIHRARVGAIPPWFATMGMYAAYTIPTICKLIWAWDTFKKSKINLGSFSTIINTIAALWLVYLVVILSIPCASAGAKVTREKISDSLAHNQRIPTVRTNLNLSPIMFVGVFLVINVIWFPGAKKTFTSPRQHITAEVEEMEKAKHEKIDM</sequence>
<feature type="transmembrane region" description="Helical" evidence="6">
    <location>
        <begin position="401"/>
        <end position="420"/>
    </location>
</feature>
<evidence type="ECO:0000256" key="2">
    <source>
        <dbReference type="ARBA" id="ARBA00022448"/>
    </source>
</evidence>
<comment type="subcellular location">
    <subcellularLocation>
        <location evidence="1">Membrane</location>
        <topology evidence="1">Multi-pass membrane protein</topology>
    </subcellularLocation>
</comment>
<feature type="transmembrane region" description="Helical" evidence="6">
    <location>
        <begin position="312"/>
        <end position="332"/>
    </location>
</feature>
<name>A0A139A1I6_GONPJ</name>
<dbReference type="EMBL" id="KQ965821">
    <property type="protein sequence ID" value="KXS10488.1"/>
    <property type="molecule type" value="Genomic_DNA"/>
</dbReference>
<evidence type="ECO:0000256" key="6">
    <source>
        <dbReference type="SAM" id="Phobius"/>
    </source>
</evidence>
<dbReference type="STRING" id="1344416.A0A139A1I6"/>
<dbReference type="GO" id="GO:0016020">
    <property type="term" value="C:membrane"/>
    <property type="evidence" value="ECO:0007669"/>
    <property type="project" value="UniProtKB-SubCell"/>
</dbReference>
<dbReference type="GO" id="GO:0022857">
    <property type="term" value="F:transmembrane transporter activity"/>
    <property type="evidence" value="ECO:0007669"/>
    <property type="project" value="UniProtKB-ARBA"/>
</dbReference>
<feature type="transmembrane region" description="Helical" evidence="6">
    <location>
        <begin position="344"/>
        <end position="368"/>
    </location>
</feature>